<organism evidence="2 3">
    <name type="scientific">Neorhizobium galegae</name>
    <name type="common">Rhizobium galegae</name>
    <dbReference type="NCBI Taxonomy" id="399"/>
    <lineage>
        <taxon>Bacteria</taxon>
        <taxon>Pseudomonadati</taxon>
        <taxon>Pseudomonadota</taxon>
        <taxon>Alphaproteobacteria</taxon>
        <taxon>Hyphomicrobiales</taxon>
        <taxon>Rhizobiaceae</taxon>
        <taxon>Rhizobium/Agrobacterium group</taxon>
        <taxon>Neorhizobium</taxon>
    </lineage>
</organism>
<sequence>MTGLFTATTDYRQNLRSTPPSASAQSRDERDQKVNAAIANGASQNELKAALMEAAFNRYSEEELVADEQRIETAEVLKARLREGIDDPEEALKAKAALVAPGPWSDEEKLKLARSLETSGQLDGLVSERLAQQRMRTRRETQVNFVTIEELKNQDHSGWTPDPEIWKPGPQGVGWVFALSREELIARGILIEPTAEMMADLAALKTNAAQELADLRARSETNPDLYAPVVKNNVINEVNVATLLKEDIRPRIDYISLLIRSGEADKYPFQAGYGDRTTTSATEYLFWLQERSMELQEDGTYLPGMFPGAGA</sequence>
<feature type="compositionally biased region" description="Polar residues" evidence="1">
    <location>
        <begin position="1"/>
        <end position="25"/>
    </location>
</feature>
<protein>
    <submittedName>
        <fullName evidence="2">Uncharacterized protein</fullName>
    </submittedName>
</protein>
<dbReference type="Proteomes" id="UP000386575">
    <property type="component" value="Unassembled WGS sequence"/>
</dbReference>
<evidence type="ECO:0000256" key="1">
    <source>
        <dbReference type="SAM" id="MobiDB-lite"/>
    </source>
</evidence>
<gene>
    <name evidence="2" type="ORF">F4V91_09210</name>
</gene>
<accession>A0A6A1TP94</accession>
<name>A0A6A1TP94_NEOGA</name>
<evidence type="ECO:0000313" key="2">
    <source>
        <dbReference type="EMBL" id="KAB1086591.1"/>
    </source>
</evidence>
<evidence type="ECO:0000313" key="3">
    <source>
        <dbReference type="Proteomes" id="UP000386575"/>
    </source>
</evidence>
<dbReference type="EMBL" id="VZUL01000002">
    <property type="protein sequence ID" value="KAB1086591.1"/>
    <property type="molecule type" value="Genomic_DNA"/>
</dbReference>
<dbReference type="AlphaFoldDB" id="A0A6A1TP94"/>
<proteinExistence type="predicted"/>
<feature type="region of interest" description="Disordered" evidence="1">
    <location>
        <begin position="1"/>
        <end position="31"/>
    </location>
</feature>
<comment type="caution">
    <text evidence="2">The sequence shown here is derived from an EMBL/GenBank/DDBJ whole genome shotgun (WGS) entry which is preliminary data.</text>
</comment>
<reference evidence="2 3" key="1">
    <citation type="submission" date="2019-09" db="EMBL/GenBank/DDBJ databases">
        <title>Genome sequencing of Ng87 strain.</title>
        <authorList>
            <person name="Karasev E.S."/>
            <person name="Andronov E."/>
        </authorList>
    </citation>
    <scope>NUCLEOTIDE SEQUENCE [LARGE SCALE GENOMIC DNA]</scope>
    <source>
        <strain evidence="2 3">Ng87</strain>
    </source>
</reference>